<evidence type="ECO:0000259" key="4">
    <source>
        <dbReference type="PROSITE" id="PS50093"/>
    </source>
</evidence>
<dbReference type="Gene3D" id="2.60.120.260">
    <property type="entry name" value="Galactose-binding domain-like"/>
    <property type="match status" value="1"/>
</dbReference>
<dbReference type="CDD" id="cd00146">
    <property type="entry name" value="PKD"/>
    <property type="match status" value="1"/>
</dbReference>
<dbReference type="Gene3D" id="2.120.10.30">
    <property type="entry name" value="TolB, C-terminal domain"/>
    <property type="match status" value="1"/>
</dbReference>
<dbReference type="InterPro" id="IPR006584">
    <property type="entry name" value="Cellulose-bd_IV"/>
</dbReference>
<organism evidence="6 7">
    <name type="scientific">Nonomuraea polychroma</name>
    <dbReference type="NCBI Taxonomy" id="46176"/>
    <lineage>
        <taxon>Bacteria</taxon>
        <taxon>Bacillati</taxon>
        <taxon>Actinomycetota</taxon>
        <taxon>Actinomycetes</taxon>
        <taxon>Streptosporangiales</taxon>
        <taxon>Streptosporangiaceae</taxon>
        <taxon>Nonomuraea</taxon>
    </lineage>
</organism>
<dbReference type="PANTHER" id="PTHR40469:SF2">
    <property type="entry name" value="GALACTOSE-BINDING DOMAIN-LIKE SUPERFAMILY PROTEIN"/>
    <property type="match status" value="1"/>
</dbReference>
<dbReference type="InterPro" id="IPR005084">
    <property type="entry name" value="CBM6"/>
</dbReference>
<dbReference type="SMART" id="SM00089">
    <property type="entry name" value="PKD"/>
    <property type="match status" value="1"/>
</dbReference>
<dbReference type="SMART" id="SM00606">
    <property type="entry name" value="CBD_IV"/>
    <property type="match status" value="1"/>
</dbReference>
<gene>
    <name evidence="6" type="ORF">EDD27_2259</name>
</gene>
<dbReference type="Pfam" id="PF03422">
    <property type="entry name" value="CBM_6"/>
    <property type="match status" value="1"/>
</dbReference>
<dbReference type="CDD" id="cd00161">
    <property type="entry name" value="beta-trefoil_Ricin-like"/>
    <property type="match status" value="1"/>
</dbReference>
<feature type="region of interest" description="Disordered" evidence="2">
    <location>
        <begin position="1183"/>
        <end position="1211"/>
    </location>
</feature>
<dbReference type="SUPFAM" id="SSF50952">
    <property type="entry name" value="Soluble quinoprotein glucose dehydrogenase"/>
    <property type="match status" value="1"/>
</dbReference>
<dbReference type="GO" id="GO:0005975">
    <property type="term" value="P:carbohydrate metabolic process"/>
    <property type="evidence" value="ECO:0007669"/>
    <property type="project" value="UniProtKB-ARBA"/>
</dbReference>
<dbReference type="InterPro" id="IPR022409">
    <property type="entry name" value="PKD/Chitinase_dom"/>
</dbReference>
<dbReference type="SUPFAM" id="SSF49299">
    <property type="entry name" value="PKD domain"/>
    <property type="match status" value="1"/>
</dbReference>
<dbReference type="InterPro" id="IPR029010">
    <property type="entry name" value="ThuA-like"/>
</dbReference>
<comment type="caution">
    <text evidence="6">The sequence shown here is derived from an EMBL/GenBank/DDBJ whole genome shotgun (WGS) entry which is preliminary data.</text>
</comment>
<dbReference type="InterPro" id="IPR000601">
    <property type="entry name" value="PKD_dom"/>
</dbReference>
<dbReference type="GO" id="GO:0030246">
    <property type="term" value="F:carbohydrate binding"/>
    <property type="evidence" value="ECO:0007669"/>
    <property type="project" value="InterPro"/>
</dbReference>
<dbReference type="NCBIfam" id="NF047446">
    <property type="entry name" value="barrel_OmpL47"/>
    <property type="match status" value="2"/>
</dbReference>
<feature type="domain" description="PKD" evidence="4">
    <location>
        <begin position="709"/>
        <end position="781"/>
    </location>
</feature>
<reference evidence="6 7" key="1">
    <citation type="submission" date="2019-01" db="EMBL/GenBank/DDBJ databases">
        <title>Sequencing the genomes of 1000 actinobacteria strains.</title>
        <authorList>
            <person name="Klenk H.-P."/>
        </authorList>
    </citation>
    <scope>NUCLEOTIDE SEQUENCE [LARGE SCALE GENOMIC DNA]</scope>
    <source>
        <strain evidence="6 7">DSM 43925</strain>
    </source>
</reference>
<dbReference type="SUPFAM" id="SSF49785">
    <property type="entry name" value="Galactose-binding domain-like"/>
    <property type="match status" value="1"/>
</dbReference>
<dbReference type="PROSITE" id="PS50093">
    <property type="entry name" value="PKD"/>
    <property type="match status" value="1"/>
</dbReference>
<dbReference type="PROSITE" id="PS50231">
    <property type="entry name" value="RICIN_B_LECTIN"/>
    <property type="match status" value="1"/>
</dbReference>
<feature type="signal peptide" evidence="3">
    <location>
        <begin position="1"/>
        <end position="24"/>
    </location>
</feature>
<dbReference type="PANTHER" id="PTHR40469">
    <property type="entry name" value="SECRETED GLYCOSYL HYDROLASE"/>
    <property type="match status" value="1"/>
</dbReference>
<dbReference type="PROSITE" id="PS51175">
    <property type="entry name" value="CBM6"/>
    <property type="match status" value="1"/>
</dbReference>
<protein>
    <submittedName>
        <fullName evidence="6">Glucose/arabinose dehydrogenase</fullName>
    </submittedName>
</protein>
<dbReference type="Pfam" id="PF07995">
    <property type="entry name" value="GSDH"/>
    <property type="match status" value="1"/>
</dbReference>
<dbReference type="Gene3D" id="2.80.10.50">
    <property type="match status" value="1"/>
</dbReference>
<name>A0A438M336_9ACTN</name>
<dbReference type="InterPro" id="IPR058094">
    <property type="entry name" value="Ig-like_OmpL47-like"/>
</dbReference>
<dbReference type="RefSeq" id="WP_206641353.1">
    <property type="nucleotide sequence ID" value="NZ_SAUN01000001.1"/>
</dbReference>
<dbReference type="Pfam" id="PF06283">
    <property type="entry name" value="ThuA"/>
    <property type="match status" value="1"/>
</dbReference>
<dbReference type="SUPFAM" id="SSF50370">
    <property type="entry name" value="Ricin B-like lectins"/>
    <property type="match status" value="1"/>
</dbReference>
<dbReference type="InterPro" id="IPR011041">
    <property type="entry name" value="Quinoprot_gluc/sorb_DH_b-prop"/>
</dbReference>
<dbReference type="InterPro" id="IPR000772">
    <property type="entry name" value="Ricin_B_lectin"/>
</dbReference>
<feature type="chain" id="PRO_5019134744" evidence="3">
    <location>
        <begin position="25"/>
        <end position="1543"/>
    </location>
</feature>
<proteinExistence type="predicted"/>
<keyword evidence="7" id="KW-1185">Reference proteome</keyword>
<dbReference type="Gene3D" id="3.40.50.880">
    <property type="match status" value="1"/>
</dbReference>
<dbReference type="CDD" id="cd04084">
    <property type="entry name" value="CBM6_xylanase-like"/>
    <property type="match status" value="1"/>
</dbReference>
<sequence>MRRFLAALLLPALLLALAPAPAHATSAALHGFRALLFTKAVGYVHASIPAGIQMVNELAAAHDFEVVQSADSSVFNDTDLATFDVLIMLQNSGMVWENDAQRQALQKFVRSGKGVVAIHNALDMGIENEFPWWDELINGGAHMPAHSPGTLQGLAKVVDRVHPSTKNLPQRWQRPEEWYNFAPNPRGNVHVLVTADETTYNPGSSAMGADHPISWCRQAEGARVWATAMGHEAASYAEPEFREHVLGGVEWAAGAQPGDCGGTVWSSFEKVTLDDNTSNPMELDVAPDGRVFYVQRQGEVKIHKPDTHMTVTAATLNVYTGGEDGLVGMELDPDFAQNGWIYLYWSPAGSAEDVNRLSRFTVQGDTIDLSTEKKIIEIPAYRARTYPEPGHTGGAVEFGPDGSLYLSVGDDVPPNLSGDWQGYAPLDWRPGQHMLDTARTAGNTNDLRGKILRIKPKADGGYDIPEGNLFPPGTAKTRPEIYAMGFRNPFRFTVDAKTGYLHVADYGPDRGGPTTDRGPEGLVEYNIIKKPGNFGWPFCHGDNQPYAPYNPDTKEVGAKFNCAAPVNESPNNTGLTELPPIEKPVMWYGYGASPTFPELGSGGSAPMSGPVYRYQADNPSKTKFPAYFDGVNFFYEWSRHYIKEIHLDSNDQVFKINSFLGTTPFLKPMDMTFGPEGSLYLLEWGTDFGGGNNDSGLYRIDYAAGARSPVAKATSSRVDGVTPLTVEFDASGSYDPDGDSLTYAWDFDGDGTADSTQVKATHVYQTAGRFTAQLKVTDGTGKEGFANIEIIAGNSRPTVTIETPLNGTPIQFGQDVPYKIKVTDPEDGEIDCAKVFVNPTLGHDDHEHETVEIPGCEGVVNTGDLGGHPDGANLYYVLNAHYTDGSQEIPLTGRAKAVLQPMRKQAEFFNAQAGVRVIDEPGAESGKRIGDISNNDWISFTPMNLHAIKGVNYRLSSPNGGGLIELRAESPTGRLLASNAVPKTGGWNNYQQTQTASVAADAATSTLYVVFKNSADNAFDLDAIQFVSEAPPPAIEPGVYTMTAQHSGKNVTTQNASTADNANLVQMGATDDPIQRWEVVPAPGGYQLKNAGSGKCADIPGGTTTPGTQLVQWTCHASGSGDAVNQYFNLVPTGGGEGLFQIVSAKTGLCVDINGVSQADGAAVIQWNCSAAPNQTFRLTKAGGGGDPVDETAPTTVAKQNPAEPNGKDGWYTAVPVEITLTAADEEGGSGVAATEYRLDGGAWTAYSTPFTVSGDGAHTLEYRSRDGAGNVEQARSLTLKIDATAPQTTASFAPPNENGWSKDSVPVELAAQDAHSGVKLIEYALDGGDWTAYTGTPVVVDGDGEHELRYRTADAAGNVEEEKAAVLKIDATKPILLVSGVADGEVYGDSQDVVITWEAVDATSGVRSTTGTLDGAPHTPGAVLPLFTQTLAAHTIAVTSTDNAGNAVTTSVRFNVTTSLRDMQNLLDRFRATSWLSAKAHDKLTSKLTQARRAEASGNDGRAVRLLTEFKGIAADAKLVPRAEVRQVLTRDADKMISVIGG</sequence>
<evidence type="ECO:0000256" key="3">
    <source>
        <dbReference type="SAM" id="SignalP"/>
    </source>
</evidence>
<accession>A0A438M336</accession>
<dbReference type="InterPro" id="IPR008979">
    <property type="entry name" value="Galactose-bd-like_sf"/>
</dbReference>
<evidence type="ECO:0000259" key="5">
    <source>
        <dbReference type="PROSITE" id="PS51175"/>
    </source>
</evidence>
<feature type="domain" description="CBM6" evidence="5">
    <location>
        <begin position="902"/>
        <end position="1027"/>
    </location>
</feature>
<dbReference type="InterPro" id="IPR012938">
    <property type="entry name" value="Glc/Sorbosone_DH"/>
</dbReference>
<dbReference type="Pfam" id="PF18911">
    <property type="entry name" value="PKD_4"/>
    <property type="match status" value="1"/>
</dbReference>
<evidence type="ECO:0000256" key="1">
    <source>
        <dbReference type="ARBA" id="ARBA00022729"/>
    </source>
</evidence>
<keyword evidence="1 3" id="KW-0732">Signal</keyword>
<dbReference type="SMART" id="SM00458">
    <property type="entry name" value="RICIN"/>
    <property type="match status" value="1"/>
</dbReference>
<dbReference type="SUPFAM" id="SSF52317">
    <property type="entry name" value="Class I glutamine amidotransferase-like"/>
    <property type="match status" value="1"/>
</dbReference>
<dbReference type="Pfam" id="PF14200">
    <property type="entry name" value="RicinB_lectin_2"/>
    <property type="match status" value="2"/>
</dbReference>
<dbReference type="Gene3D" id="2.60.40.10">
    <property type="entry name" value="Immunoglobulins"/>
    <property type="match status" value="1"/>
</dbReference>
<dbReference type="InterPro" id="IPR011042">
    <property type="entry name" value="6-blade_b-propeller_TolB-like"/>
</dbReference>
<dbReference type="InterPro" id="IPR029062">
    <property type="entry name" value="Class_I_gatase-like"/>
</dbReference>
<evidence type="ECO:0000256" key="2">
    <source>
        <dbReference type="SAM" id="MobiDB-lite"/>
    </source>
</evidence>
<dbReference type="Pfam" id="PF22888">
    <property type="entry name" value="FIMAH"/>
    <property type="match status" value="1"/>
</dbReference>
<dbReference type="Proteomes" id="UP000284824">
    <property type="component" value="Unassembled WGS sequence"/>
</dbReference>
<evidence type="ECO:0000313" key="6">
    <source>
        <dbReference type="EMBL" id="RVX39883.1"/>
    </source>
</evidence>
<dbReference type="InterPro" id="IPR013783">
    <property type="entry name" value="Ig-like_fold"/>
</dbReference>
<dbReference type="EMBL" id="SAUN01000001">
    <property type="protein sequence ID" value="RVX39883.1"/>
    <property type="molecule type" value="Genomic_DNA"/>
</dbReference>
<dbReference type="Gene3D" id="3.30.1920.20">
    <property type="match status" value="2"/>
</dbReference>
<dbReference type="InterPro" id="IPR035992">
    <property type="entry name" value="Ricin_B-like_lectins"/>
</dbReference>
<evidence type="ECO:0000313" key="7">
    <source>
        <dbReference type="Proteomes" id="UP000284824"/>
    </source>
</evidence>
<dbReference type="InterPro" id="IPR035986">
    <property type="entry name" value="PKD_dom_sf"/>
</dbReference>
<dbReference type="InterPro" id="IPR054470">
    <property type="entry name" value="FIMAH_dom"/>
</dbReference>